<keyword evidence="3" id="KW-1185">Reference proteome</keyword>
<sequence>MEEKLSFMERYNRDHQHPMNKLTHAIGIPMIVVSLPVVFWDWKWALALFVLGWIFQFIGHYFEGNPPSFLKNPIFLLVGPLWIIKRMFGFVTGKSKSGA</sequence>
<protein>
    <submittedName>
        <fullName evidence="2">Permease</fullName>
    </submittedName>
</protein>
<keyword evidence="1" id="KW-1133">Transmembrane helix</keyword>
<evidence type="ECO:0000313" key="3">
    <source>
        <dbReference type="Proteomes" id="UP000195437"/>
    </source>
</evidence>
<feature type="transmembrane region" description="Helical" evidence="1">
    <location>
        <begin position="21"/>
        <end position="38"/>
    </location>
</feature>
<accession>A0A1Y0IHW2</accession>
<dbReference type="GO" id="GO:0046521">
    <property type="term" value="P:sphingoid catabolic process"/>
    <property type="evidence" value="ECO:0007669"/>
    <property type="project" value="TreeGrafter"/>
</dbReference>
<organism evidence="2 3">
    <name type="scientific">Tumebacillus avium</name>
    <dbReference type="NCBI Taxonomy" id="1903704"/>
    <lineage>
        <taxon>Bacteria</taxon>
        <taxon>Bacillati</taxon>
        <taxon>Bacillota</taxon>
        <taxon>Bacilli</taxon>
        <taxon>Bacillales</taxon>
        <taxon>Alicyclobacillaceae</taxon>
        <taxon>Tumebacillus</taxon>
    </lineage>
</organism>
<dbReference type="Proteomes" id="UP000195437">
    <property type="component" value="Chromosome"/>
</dbReference>
<keyword evidence="1" id="KW-0472">Membrane</keyword>
<dbReference type="EMBL" id="CP021434">
    <property type="protein sequence ID" value="ARU59679.1"/>
    <property type="molecule type" value="Genomic_DNA"/>
</dbReference>
<name>A0A1Y0IHW2_9BACL</name>
<dbReference type="PANTHER" id="PTHR28026">
    <property type="entry name" value="DUF962 DOMAIN PROTEIN (AFU_ORTHOLOGUE AFUA_8G05310)"/>
    <property type="match status" value="1"/>
</dbReference>
<dbReference type="KEGG" id="tum:CBW65_00450"/>
<proteinExistence type="predicted"/>
<feature type="transmembrane region" description="Helical" evidence="1">
    <location>
        <begin position="44"/>
        <end position="62"/>
    </location>
</feature>
<feature type="transmembrane region" description="Helical" evidence="1">
    <location>
        <begin position="74"/>
        <end position="93"/>
    </location>
</feature>
<dbReference type="PANTHER" id="PTHR28026:SF9">
    <property type="entry name" value="2-HYDROXY-PALMITIC ACID DIOXYGENASE MPO1"/>
    <property type="match status" value="1"/>
</dbReference>
<evidence type="ECO:0000256" key="1">
    <source>
        <dbReference type="SAM" id="Phobius"/>
    </source>
</evidence>
<dbReference type="RefSeq" id="WP_087455067.1">
    <property type="nucleotide sequence ID" value="NZ_CP021434.1"/>
</dbReference>
<dbReference type="GO" id="GO:0016020">
    <property type="term" value="C:membrane"/>
    <property type="evidence" value="ECO:0007669"/>
    <property type="project" value="GOC"/>
</dbReference>
<evidence type="ECO:0000313" key="2">
    <source>
        <dbReference type="EMBL" id="ARU59679.1"/>
    </source>
</evidence>
<dbReference type="Pfam" id="PF06127">
    <property type="entry name" value="Mpo1-like"/>
    <property type="match status" value="1"/>
</dbReference>
<reference evidence="3" key="1">
    <citation type="submission" date="2017-05" db="EMBL/GenBank/DDBJ databases">
        <authorList>
            <person name="Sung H."/>
        </authorList>
    </citation>
    <scope>NUCLEOTIDE SEQUENCE [LARGE SCALE GENOMIC DNA]</scope>
    <source>
        <strain evidence="3">AR23208</strain>
    </source>
</reference>
<keyword evidence="1" id="KW-0812">Transmembrane</keyword>
<gene>
    <name evidence="2" type="ORF">CBW65_00450</name>
</gene>
<dbReference type="AlphaFoldDB" id="A0A1Y0IHW2"/>
<dbReference type="InterPro" id="IPR009305">
    <property type="entry name" value="Mpo1-like"/>
</dbReference>
<dbReference type="OrthoDB" id="5515308at2"/>